<comment type="catalytic activity">
    <reaction evidence="19">
        <text>a 1,2-diacyl-sn-glycero-3-phosphocholine(in) = a 1,2-diacyl-sn-glycero-3-phosphocholine(out)</text>
        <dbReference type="Rhea" id="RHEA:38571"/>
        <dbReference type="ChEBI" id="CHEBI:57643"/>
    </reaction>
</comment>
<feature type="region of interest" description="Disordered" evidence="21">
    <location>
        <begin position="785"/>
        <end position="816"/>
    </location>
</feature>
<evidence type="ECO:0000256" key="8">
    <source>
        <dbReference type="ARBA" id="ARBA00022553"/>
    </source>
</evidence>
<evidence type="ECO:0000256" key="13">
    <source>
        <dbReference type="ARBA" id="ARBA00023055"/>
    </source>
</evidence>
<organism evidence="22 23">
    <name type="scientific">Clavispora lusitaniae</name>
    <name type="common">Candida lusitaniae</name>
    <dbReference type="NCBI Taxonomy" id="36911"/>
    <lineage>
        <taxon>Eukaryota</taxon>
        <taxon>Fungi</taxon>
        <taxon>Dikarya</taxon>
        <taxon>Ascomycota</taxon>
        <taxon>Saccharomycotina</taxon>
        <taxon>Pichiomycetes</taxon>
        <taxon>Metschnikowiaceae</taxon>
        <taxon>Clavispora</taxon>
    </lineage>
</organism>
<evidence type="ECO:0000256" key="7">
    <source>
        <dbReference type="ARBA" id="ARBA00022448"/>
    </source>
</evidence>
<keyword evidence="13 20" id="KW-0445">Lipid transport</keyword>
<evidence type="ECO:0000256" key="12">
    <source>
        <dbReference type="ARBA" id="ARBA00023034"/>
    </source>
</evidence>
<dbReference type="Pfam" id="PF04109">
    <property type="entry name" value="ATG9"/>
    <property type="match status" value="1"/>
</dbReference>
<dbReference type="InterPro" id="IPR007241">
    <property type="entry name" value="Autophagy-rel_prot_9"/>
</dbReference>
<reference evidence="22 23" key="1">
    <citation type="submission" date="2017-04" db="EMBL/GenBank/DDBJ databases">
        <title>Draft genome of the yeast Clavispora lusitaniae type strain CBS 6936.</title>
        <authorList>
            <person name="Durrens P."/>
            <person name="Klopp C."/>
            <person name="Biteau N."/>
            <person name="Fitton-Ouhabi V."/>
            <person name="Dementhon K."/>
            <person name="Accoceberry I."/>
            <person name="Sherman D.J."/>
            <person name="Noel T."/>
        </authorList>
    </citation>
    <scope>NUCLEOTIDE SEQUENCE [LARGE SCALE GENOMIC DNA]</scope>
    <source>
        <strain evidence="22 23">CBS 6936</strain>
    </source>
</reference>
<dbReference type="GO" id="GO:0000139">
    <property type="term" value="C:Golgi membrane"/>
    <property type="evidence" value="ECO:0007669"/>
    <property type="project" value="UniProtKB-SubCell"/>
</dbReference>
<evidence type="ECO:0000256" key="6">
    <source>
        <dbReference type="ARBA" id="ARBA00018074"/>
    </source>
</evidence>
<feature type="transmembrane region" description="Helical" evidence="20">
    <location>
        <begin position="259"/>
        <end position="281"/>
    </location>
</feature>
<keyword evidence="9 20" id="KW-0812">Transmembrane</keyword>
<proteinExistence type="inferred from homology"/>
<keyword evidence="14 20" id="KW-0472">Membrane</keyword>
<evidence type="ECO:0000256" key="4">
    <source>
        <dbReference type="ARBA" id="ARBA00004653"/>
    </source>
</evidence>
<dbReference type="EMBL" id="LYUB02000002">
    <property type="protein sequence ID" value="OVF10517.1"/>
    <property type="molecule type" value="Genomic_DNA"/>
</dbReference>
<feature type="transmembrane region" description="Helical" evidence="20">
    <location>
        <begin position="448"/>
        <end position="468"/>
    </location>
</feature>
<accession>A0AA91T3R2</accession>
<comment type="caution">
    <text evidence="22">The sequence shown here is derived from an EMBL/GenBank/DDBJ whole genome shotgun (WGS) entry which is preliminary data.</text>
</comment>
<evidence type="ECO:0000256" key="20">
    <source>
        <dbReference type="RuleBase" id="RU364027"/>
    </source>
</evidence>
<dbReference type="GO" id="GO:0030659">
    <property type="term" value="C:cytoplasmic vesicle membrane"/>
    <property type="evidence" value="ECO:0007669"/>
    <property type="project" value="UniProtKB-SubCell"/>
</dbReference>
<keyword evidence="11 20" id="KW-0072">Autophagy</keyword>
<feature type="transmembrane region" description="Helical" evidence="20">
    <location>
        <begin position="532"/>
        <end position="553"/>
    </location>
</feature>
<dbReference type="GO" id="GO:0034497">
    <property type="term" value="P:protein localization to phagophore assembly site"/>
    <property type="evidence" value="ECO:0007669"/>
    <property type="project" value="TreeGrafter"/>
</dbReference>
<comment type="catalytic activity">
    <reaction evidence="18">
        <text>a 1,2-diacyl-sn-glycero-3-phospho-(1D-myo-inositol-3-phosphate)(in) = a 1,2-diacyl-sn-glycero-3-phospho-(1D-myo-inositol-3-phosphate)(out)</text>
        <dbReference type="Rhea" id="RHEA:67920"/>
        <dbReference type="ChEBI" id="CHEBI:58088"/>
    </reaction>
</comment>
<protein>
    <recommendedName>
        <fullName evidence="6 20">Autophagy-related protein 9</fullName>
    </recommendedName>
</protein>
<dbReference type="GO" id="GO:0006869">
    <property type="term" value="P:lipid transport"/>
    <property type="evidence" value="ECO:0007669"/>
    <property type="project" value="UniProtKB-KW"/>
</dbReference>
<sequence>MSRFDSQDSQSNTFGASDTFLSRVFGLHSVYNQPHDNYQLYEPQTSFSTQDGNVGSSAPPSVSNVSKPDKNLLDSESDSEFSSDSDSPASPSLERADPAAFLSRPDPEELSSRSAPKLKFSLPHPGQKKSSDRDLEAGLPLHTTPQQVSHRKDNDTQPPKVQWRRTPRRAVFPPKERALYLWANIVNMDEFLIDVYFYYRGKGFANIVAGRVVDILILVFILSFTTFLKWGIDYDRFFNHWSSNSNTNLTLQDLVIPNFFFSAVPFPVKVFLFGFACYIALRLVQLYLDYKYKLAELQNFYKHLLNISNDIELMTISWSTIVERLMLLKDYNSLTSSTPNAPPHYITDLNSKVRLNAHDIANRIMRKENYMIAIINKNVLDLDIPVPSFLSSILSSKSVLTRTLEWNLKLCINNFIFNEKGQINPSILKESSRNQNAQDLSSRFKMAAIINLVLCPFIVVYFVLLNFFRYFNEYKSNPASLLGLRQYTPWAEWKLREFNELPHFFIKRLHLSIGPANTYINQFPGGVLVMNVMSLVNFISGAILAVLVLMAVFFEDEEHNFWAFEITENRSTLFYISVFGSVWAVTANSLNTSTTTNSAENANTQGVSFFYDPEASLRYVSQFTHYLPSSWNKRLHTVEVKNEFCELYSLKILVILNEILSLILTPFVLWFKVSNSSSAIIDFFREYTIHVDGLGYVCYFAMFNFEEKDKNMMYDLNKRSRKKPIKQGTSNAKAKSKLSDTDESSSDESDADLGDYYQDDKMIKSYMYFLESYGKAAEPKRNGAALASTGVERSSSKTRNAPVNRNVPTAQQDFSGYGGSPLESIYESAYSIKSEKMPRKKGMLGMINQFSRQGFGS</sequence>
<feature type="transmembrane region" description="Helical" evidence="20">
    <location>
        <begin position="211"/>
        <end position="232"/>
    </location>
</feature>
<gene>
    <name evidence="22" type="ORF">A9F13_02g03421</name>
</gene>
<evidence type="ECO:0000256" key="15">
    <source>
        <dbReference type="ARBA" id="ARBA00023329"/>
    </source>
</evidence>
<keyword evidence="12" id="KW-0333">Golgi apparatus</keyword>
<feature type="compositionally biased region" description="Polar residues" evidence="21">
    <location>
        <begin position="791"/>
        <end position="814"/>
    </location>
</feature>
<evidence type="ECO:0000256" key="5">
    <source>
        <dbReference type="ARBA" id="ARBA00006185"/>
    </source>
</evidence>
<evidence type="ECO:0000256" key="16">
    <source>
        <dbReference type="ARBA" id="ARBA00024479"/>
    </source>
</evidence>
<dbReference type="AlphaFoldDB" id="A0AA91T3R2"/>
<keyword evidence="7 20" id="KW-0813">Transport</keyword>
<evidence type="ECO:0000256" key="18">
    <source>
        <dbReference type="ARBA" id="ARBA00024621"/>
    </source>
</evidence>
<dbReference type="GO" id="GO:0034727">
    <property type="term" value="P:piecemeal microautophagy of the nucleus"/>
    <property type="evidence" value="ECO:0007669"/>
    <property type="project" value="TreeGrafter"/>
</dbReference>
<evidence type="ECO:0000256" key="1">
    <source>
        <dbReference type="ARBA" id="ARBA00004439"/>
    </source>
</evidence>
<evidence type="ECO:0000256" key="2">
    <source>
        <dbReference type="ARBA" id="ARBA00004477"/>
    </source>
</evidence>
<dbReference type="PANTHER" id="PTHR13038:SF10">
    <property type="entry name" value="AUTOPHAGY-RELATED PROTEIN 9"/>
    <property type="match status" value="1"/>
</dbReference>
<evidence type="ECO:0000256" key="9">
    <source>
        <dbReference type="ARBA" id="ARBA00022692"/>
    </source>
</evidence>
<dbReference type="GO" id="GO:0034045">
    <property type="term" value="C:phagophore assembly site membrane"/>
    <property type="evidence" value="ECO:0007669"/>
    <property type="project" value="UniProtKB-SubCell"/>
</dbReference>
<comment type="similarity">
    <text evidence="5 20">Belongs to the ATG9 family.</text>
</comment>
<feature type="compositionally biased region" description="Acidic residues" evidence="21">
    <location>
        <begin position="741"/>
        <end position="753"/>
    </location>
</feature>
<name>A0AA91T3R2_CLALS</name>
<feature type="compositionally biased region" description="Polar residues" evidence="21">
    <location>
        <begin position="41"/>
        <end position="66"/>
    </location>
</feature>
<evidence type="ECO:0000313" key="22">
    <source>
        <dbReference type="EMBL" id="OVF10517.1"/>
    </source>
</evidence>
<keyword evidence="15" id="KW-0968">Cytoplasmic vesicle</keyword>
<keyword evidence="10 20" id="KW-1133">Transmembrane helix</keyword>
<feature type="region of interest" description="Disordered" evidence="21">
    <location>
        <begin position="720"/>
        <end position="753"/>
    </location>
</feature>
<evidence type="ECO:0000256" key="17">
    <source>
        <dbReference type="ARBA" id="ARBA00024615"/>
    </source>
</evidence>
<evidence type="ECO:0000256" key="19">
    <source>
        <dbReference type="ARBA" id="ARBA00024631"/>
    </source>
</evidence>
<comment type="catalytic activity">
    <reaction evidence="17">
        <text>a 1,2-diacyl-sn-glycero-3-phosphoethanolamine(in) = a 1,2-diacyl-sn-glycero-3-phosphoethanolamine(out)</text>
        <dbReference type="Rhea" id="RHEA:38895"/>
        <dbReference type="ChEBI" id="CHEBI:64612"/>
    </reaction>
</comment>
<comment type="function">
    <text evidence="20">Phospholipid scramblase involved in autophagy. Cycles between the preautophagosomal structure/phagophore assembly site (PAS) and the cytoplasmic vesicle pool and supplies membrane for the growing autophagosome. Lipid scramblase activity plays a key role in preautophagosomal structure/phagophore assembly by distributing the phospholipids that arrive through ATG2 from the cytoplasmic to the luminal leaflet of the bilayer, thereby driving autophagosomal membrane expansion.</text>
</comment>
<dbReference type="KEGG" id="clus:A9F13_02g03421"/>
<evidence type="ECO:0000256" key="10">
    <source>
        <dbReference type="ARBA" id="ARBA00022989"/>
    </source>
</evidence>
<keyword evidence="8" id="KW-0597">Phosphoprotein</keyword>
<dbReference type="GO" id="GO:0061709">
    <property type="term" value="P:reticulophagy"/>
    <property type="evidence" value="ECO:0007669"/>
    <property type="project" value="TreeGrafter"/>
</dbReference>
<dbReference type="GO" id="GO:0005776">
    <property type="term" value="C:autophagosome"/>
    <property type="evidence" value="ECO:0007669"/>
    <property type="project" value="TreeGrafter"/>
</dbReference>
<feature type="transmembrane region" description="Helical" evidence="20">
    <location>
        <begin position="652"/>
        <end position="671"/>
    </location>
</feature>
<evidence type="ECO:0000256" key="21">
    <source>
        <dbReference type="SAM" id="MobiDB-lite"/>
    </source>
</evidence>
<dbReference type="PANTHER" id="PTHR13038">
    <property type="entry name" value="APG9 AUTOPHAGY 9"/>
    <property type="match status" value="1"/>
</dbReference>
<evidence type="ECO:0000256" key="3">
    <source>
        <dbReference type="ARBA" id="ARBA00004511"/>
    </source>
</evidence>
<dbReference type="Proteomes" id="UP000195602">
    <property type="component" value="Unassembled WGS sequence"/>
</dbReference>
<evidence type="ECO:0000256" key="14">
    <source>
        <dbReference type="ARBA" id="ARBA00023136"/>
    </source>
</evidence>
<dbReference type="GO" id="GO:0000422">
    <property type="term" value="P:autophagy of mitochondrion"/>
    <property type="evidence" value="ECO:0007669"/>
    <property type="project" value="TreeGrafter"/>
</dbReference>
<evidence type="ECO:0000313" key="23">
    <source>
        <dbReference type="Proteomes" id="UP000195602"/>
    </source>
</evidence>
<feature type="region of interest" description="Disordered" evidence="21">
    <location>
        <begin position="41"/>
        <end position="164"/>
    </location>
</feature>
<comment type="catalytic activity">
    <reaction evidence="16">
        <text>a 1,2-diacyl-sn-glycero-3-phospho-L-serine(in) = a 1,2-diacyl-sn-glycero-3-phospho-L-serine(out)</text>
        <dbReference type="Rhea" id="RHEA:38663"/>
        <dbReference type="ChEBI" id="CHEBI:57262"/>
    </reaction>
</comment>
<dbReference type="GO" id="GO:0005789">
    <property type="term" value="C:endoplasmic reticulum membrane"/>
    <property type="evidence" value="ECO:0007669"/>
    <property type="project" value="UniProtKB-SubCell"/>
</dbReference>
<evidence type="ECO:0000256" key="11">
    <source>
        <dbReference type="ARBA" id="ARBA00023006"/>
    </source>
</evidence>
<comment type="subcellular location">
    <subcellularLocation>
        <location evidence="1">Cytoplasmic vesicle membrane</location>
        <topology evidence="1">Multi-pass membrane protein</topology>
    </subcellularLocation>
    <subcellularLocation>
        <location evidence="2">Endoplasmic reticulum membrane</location>
        <topology evidence="2">Multi-pass membrane protein</topology>
    </subcellularLocation>
    <subcellularLocation>
        <location evidence="4">Golgi apparatus membrane</location>
        <topology evidence="4">Multi-pass membrane protein</topology>
    </subcellularLocation>
    <subcellularLocation>
        <location evidence="3 20">Preautophagosomal structure membrane</location>
        <topology evidence="3 20">Multi-pass membrane protein</topology>
    </subcellularLocation>
</comment>